<dbReference type="EMBL" id="CP002394">
    <property type="protein sequence ID" value="ADU28443.1"/>
    <property type="molecule type" value="Genomic_DNA"/>
</dbReference>
<feature type="domain" description="ABC transporter" evidence="9">
    <location>
        <begin position="3"/>
        <end position="247"/>
    </location>
</feature>
<keyword evidence="3 8" id="KW-1003">Cell membrane</keyword>
<dbReference type="Pfam" id="PF00005">
    <property type="entry name" value="ABC_tran"/>
    <property type="match status" value="1"/>
</dbReference>
<dbReference type="SUPFAM" id="SSF52540">
    <property type="entry name" value="P-loop containing nucleoside triphosphate hydrolases"/>
    <property type="match status" value="1"/>
</dbReference>
<evidence type="ECO:0000256" key="6">
    <source>
        <dbReference type="ARBA" id="ARBA00022967"/>
    </source>
</evidence>
<evidence type="ECO:0000313" key="10">
    <source>
        <dbReference type="EMBL" id="ADU28443.1"/>
    </source>
</evidence>
<dbReference type="EC" id="7.-.-.-" evidence="8"/>
<comment type="subunit">
    <text evidence="8">Forms a stable energy-coupling factor (ECF) transporter complex composed of 2 membrane-embedded substrate-binding proteins (S component), 2 ATP-binding proteins (A component) and 2 transmembrane proteins (T component).</text>
</comment>
<reference evidence="10" key="1">
    <citation type="submission" date="2010-12" db="EMBL/GenBank/DDBJ databases">
        <title>Complete sequence of Bacillus cellulosilyticus DSM 2522.</title>
        <authorList>
            <consortium name="US DOE Joint Genome Institute"/>
            <person name="Lucas S."/>
            <person name="Copeland A."/>
            <person name="Lapidus A."/>
            <person name="Cheng J.-F."/>
            <person name="Bruce D."/>
            <person name="Goodwin L."/>
            <person name="Pitluck S."/>
            <person name="Chertkov O."/>
            <person name="Detter J.C."/>
            <person name="Han C."/>
            <person name="Tapia R."/>
            <person name="Land M."/>
            <person name="Hauser L."/>
            <person name="Jeffries C."/>
            <person name="Kyrpides N."/>
            <person name="Ivanova N."/>
            <person name="Mikhailova N."/>
            <person name="Brumm P."/>
            <person name="Mead D."/>
            <person name="Woyke T."/>
        </authorList>
    </citation>
    <scope>NUCLEOTIDE SEQUENCE [LARGE SCALE GENOMIC DNA]</scope>
    <source>
        <strain evidence="10">DSM 2522</strain>
    </source>
</reference>
<evidence type="ECO:0000313" key="11">
    <source>
        <dbReference type="Proteomes" id="UP000001401"/>
    </source>
</evidence>
<dbReference type="CDD" id="cd03225">
    <property type="entry name" value="ABC_cobalt_CbiO_domain1"/>
    <property type="match status" value="1"/>
</dbReference>
<accession>E6TTA3</accession>
<proteinExistence type="inferred from homology"/>
<dbReference type="SMART" id="SM00382">
    <property type="entry name" value="AAA"/>
    <property type="match status" value="1"/>
</dbReference>
<keyword evidence="4 8" id="KW-0547">Nucleotide-binding</keyword>
<dbReference type="OrthoDB" id="9784332at2"/>
<dbReference type="InterPro" id="IPR030946">
    <property type="entry name" value="EcfA2"/>
</dbReference>
<evidence type="ECO:0000256" key="5">
    <source>
        <dbReference type="ARBA" id="ARBA00022840"/>
    </source>
</evidence>
<dbReference type="PROSITE" id="PS00211">
    <property type="entry name" value="ABC_TRANSPORTER_1"/>
    <property type="match status" value="1"/>
</dbReference>
<dbReference type="PANTHER" id="PTHR43553:SF27">
    <property type="entry name" value="ENERGY-COUPLING FACTOR TRANSPORTER ATP-BINDING PROTEIN ECFA2"/>
    <property type="match status" value="1"/>
</dbReference>
<dbReference type="InterPro" id="IPR017871">
    <property type="entry name" value="ABC_transporter-like_CS"/>
</dbReference>
<evidence type="ECO:0000256" key="1">
    <source>
        <dbReference type="ARBA" id="ARBA00004202"/>
    </source>
</evidence>
<dbReference type="FunFam" id="3.40.50.300:FF:000224">
    <property type="entry name" value="Energy-coupling factor transporter ATP-binding protein EcfA"/>
    <property type="match status" value="1"/>
</dbReference>
<dbReference type="GO" id="GO:0042626">
    <property type="term" value="F:ATPase-coupled transmembrane transporter activity"/>
    <property type="evidence" value="ECO:0007669"/>
    <property type="project" value="TreeGrafter"/>
</dbReference>
<dbReference type="AlphaFoldDB" id="E6TTA3"/>
<dbReference type="PANTHER" id="PTHR43553">
    <property type="entry name" value="HEAVY METAL TRANSPORTER"/>
    <property type="match status" value="1"/>
</dbReference>
<dbReference type="InterPro" id="IPR050095">
    <property type="entry name" value="ECF_ABC_transporter_ATP-bd"/>
</dbReference>
<organism evidence="10 11">
    <name type="scientific">Evansella cellulosilytica (strain ATCC 21833 / DSM 2522 / FERM P-1141 / JCM 9156 / N-4)</name>
    <name type="common">Bacillus cellulosilyticus</name>
    <dbReference type="NCBI Taxonomy" id="649639"/>
    <lineage>
        <taxon>Bacteria</taxon>
        <taxon>Bacillati</taxon>
        <taxon>Bacillota</taxon>
        <taxon>Bacilli</taxon>
        <taxon>Bacillales</taxon>
        <taxon>Bacillaceae</taxon>
        <taxon>Evansella</taxon>
    </lineage>
</organism>
<comment type="function">
    <text evidence="8">ATP-binding (A) component of a common energy-coupling factor (ECF) ABC-transporter complex.</text>
</comment>
<dbReference type="GO" id="GO:0016887">
    <property type="term" value="F:ATP hydrolysis activity"/>
    <property type="evidence" value="ECO:0007669"/>
    <property type="project" value="InterPro"/>
</dbReference>
<dbReference type="Proteomes" id="UP000001401">
    <property type="component" value="Chromosome"/>
</dbReference>
<evidence type="ECO:0000256" key="4">
    <source>
        <dbReference type="ARBA" id="ARBA00022741"/>
    </source>
</evidence>
<keyword evidence="5 8" id="KW-0067">ATP-binding</keyword>
<dbReference type="GO" id="GO:0043190">
    <property type="term" value="C:ATP-binding cassette (ABC) transporter complex"/>
    <property type="evidence" value="ECO:0007669"/>
    <property type="project" value="TreeGrafter"/>
</dbReference>
<dbReference type="RefSeq" id="WP_013486784.1">
    <property type="nucleotide sequence ID" value="NC_014829.1"/>
</dbReference>
<dbReference type="HOGENOM" id="CLU_000604_1_22_9"/>
<keyword evidence="7 8" id="KW-0472">Membrane</keyword>
<protein>
    <recommendedName>
        <fullName evidence="8">Energy-coupling factor transporter ATP-binding protein EcfA2</fullName>
        <ecNumber evidence="8">7.-.-.-</ecNumber>
    </recommendedName>
</protein>
<keyword evidence="11" id="KW-1185">Reference proteome</keyword>
<name>E6TTA3_EVAC2</name>
<dbReference type="NCBIfam" id="TIGR04521">
    <property type="entry name" value="ECF_ATPase_2"/>
    <property type="match status" value="1"/>
</dbReference>
<comment type="similarity">
    <text evidence="8">Belongs to the ABC transporter superfamily. Energy-coupling factor EcfA family.</text>
</comment>
<dbReference type="InterPro" id="IPR003593">
    <property type="entry name" value="AAA+_ATPase"/>
</dbReference>
<gene>
    <name evidence="10" type="ordered locus">Bcell_0153</name>
</gene>
<dbReference type="eggNOG" id="COG1122">
    <property type="taxonomic scope" value="Bacteria"/>
</dbReference>
<dbReference type="Gene3D" id="3.40.50.300">
    <property type="entry name" value="P-loop containing nucleotide triphosphate hydrolases"/>
    <property type="match status" value="1"/>
</dbReference>
<dbReference type="GO" id="GO:0015087">
    <property type="term" value="F:cobalt ion transmembrane transporter activity"/>
    <property type="evidence" value="ECO:0007669"/>
    <property type="project" value="UniProtKB-ARBA"/>
</dbReference>
<dbReference type="InterPro" id="IPR015856">
    <property type="entry name" value="ABC_transpr_CbiO/EcfA_su"/>
</dbReference>
<evidence type="ECO:0000256" key="7">
    <source>
        <dbReference type="ARBA" id="ARBA00023136"/>
    </source>
</evidence>
<dbReference type="KEGG" id="bco:Bcell_0153"/>
<keyword evidence="2 8" id="KW-0813">Transport</keyword>
<evidence type="ECO:0000256" key="3">
    <source>
        <dbReference type="ARBA" id="ARBA00022475"/>
    </source>
</evidence>
<keyword evidence="6" id="KW-1278">Translocase</keyword>
<evidence type="ECO:0000256" key="8">
    <source>
        <dbReference type="RuleBase" id="RU365104"/>
    </source>
</evidence>
<evidence type="ECO:0000259" key="9">
    <source>
        <dbReference type="PROSITE" id="PS50893"/>
    </source>
</evidence>
<dbReference type="InterPro" id="IPR003439">
    <property type="entry name" value="ABC_transporter-like_ATP-bd"/>
</dbReference>
<sequence>MQIKTEALNYTYKKNTPFEKKAIRDINVTIPANSFNVMIGKTGSGKSTLLQLLNGMLVPTSGNVVIGEYTINSKIKKKSLHPIRKVVGTVFQNPENQLFSDTVLQDVMYGPLNFGFTKRQSEAQAREAMELVGIAESLFSRSPFQLSGGQMRRVAIAGVLACQPKVLFLDEPTAGLDPQGHDDIMTLFQKWYKEREDRSIILITHEMEDAAKYGDNIYILHEGEIVLEGHRTEIFQQVELLDKLGLDIPVASRLLSKLKEASGENIAVAQYDVQGVVKELLSFIGRNKKDV</sequence>
<dbReference type="InterPro" id="IPR027417">
    <property type="entry name" value="P-loop_NTPase"/>
</dbReference>
<dbReference type="PROSITE" id="PS50893">
    <property type="entry name" value="ABC_TRANSPORTER_2"/>
    <property type="match status" value="1"/>
</dbReference>
<dbReference type="STRING" id="649639.Bcell_0153"/>
<dbReference type="GO" id="GO:0005524">
    <property type="term" value="F:ATP binding"/>
    <property type="evidence" value="ECO:0007669"/>
    <property type="project" value="UniProtKB-UniRule"/>
</dbReference>
<comment type="subcellular location">
    <subcellularLocation>
        <location evidence="1 8">Cell membrane</location>
        <topology evidence="1 8">Peripheral membrane protein</topology>
    </subcellularLocation>
</comment>
<evidence type="ECO:0000256" key="2">
    <source>
        <dbReference type="ARBA" id="ARBA00022448"/>
    </source>
</evidence>